<comment type="caution">
    <text evidence="8">The sequence shown here is derived from an EMBL/GenBank/DDBJ whole genome shotgun (WGS) entry which is preliminary data.</text>
</comment>
<proteinExistence type="predicted"/>
<feature type="region of interest" description="Disordered" evidence="6">
    <location>
        <begin position="1"/>
        <end position="23"/>
    </location>
</feature>
<feature type="domain" description="HTH tetR-type" evidence="7">
    <location>
        <begin position="22"/>
        <end position="82"/>
    </location>
</feature>
<evidence type="ECO:0000259" key="7">
    <source>
        <dbReference type="PROSITE" id="PS50977"/>
    </source>
</evidence>
<keyword evidence="1" id="KW-0678">Repressor</keyword>
<evidence type="ECO:0000313" key="9">
    <source>
        <dbReference type="Proteomes" id="UP001431963"/>
    </source>
</evidence>
<protein>
    <submittedName>
        <fullName evidence="8">TetR family transcriptional regulator</fullName>
    </submittedName>
</protein>
<keyword evidence="4" id="KW-0804">Transcription</keyword>
<dbReference type="PROSITE" id="PS50977">
    <property type="entry name" value="HTH_TETR_2"/>
    <property type="match status" value="1"/>
</dbReference>
<dbReference type="PANTHER" id="PTHR30055:SF234">
    <property type="entry name" value="HTH-TYPE TRANSCRIPTIONAL REGULATOR BETI"/>
    <property type="match status" value="1"/>
</dbReference>
<evidence type="ECO:0000256" key="2">
    <source>
        <dbReference type="ARBA" id="ARBA00023015"/>
    </source>
</evidence>
<dbReference type="InterPro" id="IPR001647">
    <property type="entry name" value="HTH_TetR"/>
</dbReference>
<gene>
    <name evidence="8" type="ORF">V6590_11200</name>
</gene>
<evidence type="ECO:0000256" key="4">
    <source>
        <dbReference type="ARBA" id="ARBA00023163"/>
    </source>
</evidence>
<keyword evidence="9" id="KW-1185">Reference proteome</keyword>
<dbReference type="SUPFAM" id="SSF46689">
    <property type="entry name" value="Homeodomain-like"/>
    <property type="match status" value="1"/>
</dbReference>
<sequence length="213" mass="23794">MENPVNSPEPVASPTPRTLSRDTRRTQVIEATIQALAERGFSRFTLTDVAKRAGISHGLVLFHFQSKENLLAETLDFLAEEYRSNWQEALESAGDAPEARLLAMVRADFTDKLCTPERLAAWCAYWGEIQSRPLYQSRCAANDALFHDTLVALCTQMNAAYGYTHSPEQAARLIRVLADGIWLDLMSVEGAHSVPDALEIMMLGVRGLFPRHF</sequence>
<name>A0ABU8BVJ2_9RHOB</name>
<evidence type="ECO:0000256" key="5">
    <source>
        <dbReference type="PROSITE-ProRule" id="PRU00335"/>
    </source>
</evidence>
<evidence type="ECO:0000256" key="6">
    <source>
        <dbReference type="SAM" id="MobiDB-lite"/>
    </source>
</evidence>
<keyword evidence="3 5" id="KW-0238">DNA-binding</keyword>
<dbReference type="Proteomes" id="UP001431963">
    <property type="component" value="Unassembled WGS sequence"/>
</dbReference>
<dbReference type="InterPro" id="IPR009057">
    <property type="entry name" value="Homeodomain-like_sf"/>
</dbReference>
<accession>A0ABU8BVJ2</accession>
<dbReference type="Pfam" id="PF00440">
    <property type="entry name" value="TetR_N"/>
    <property type="match status" value="1"/>
</dbReference>
<dbReference type="PRINTS" id="PR00455">
    <property type="entry name" value="HTHTETR"/>
</dbReference>
<evidence type="ECO:0000256" key="3">
    <source>
        <dbReference type="ARBA" id="ARBA00023125"/>
    </source>
</evidence>
<dbReference type="InterPro" id="IPR039538">
    <property type="entry name" value="BetI_C"/>
</dbReference>
<organism evidence="8 9">
    <name type="scientific">Gemmobacter denitrificans</name>
    <dbReference type="NCBI Taxonomy" id="3123040"/>
    <lineage>
        <taxon>Bacteria</taxon>
        <taxon>Pseudomonadati</taxon>
        <taxon>Pseudomonadota</taxon>
        <taxon>Alphaproteobacteria</taxon>
        <taxon>Rhodobacterales</taxon>
        <taxon>Paracoccaceae</taxon>
        <taxon>Gemmobacter</taxon>
    </lineage>
</organism>
<dbReference type="EMBL" id="JBALHR010000005">
    <property type="protein sequence ID" value="MEH7828720.1"/>
    <property type="molecule type" value="Genomic_DNA"/>
</dbReference>
<dbReference type="InterPro" id="IPR050109">
    <property type="entry name" value="HTH-type_TetR-like_transc_reg"/>
</dbReference>
<dbReference type="Gene3D" id="1.10.357.10">
    <property type="entry name" value="Tetracycline Repressor, domain 2"/>
    <property type="match status" value="1"/>
</dbReference>
<reference evidence="8" key="1">
    <citation type="submission" date="2024-02" db="EMBL/GenBank/DDBJ databases">
        <title>Genome sequences of strain Gemmobacter sp. JM10B15.</title>
        <authorList>
            <person name="Zhang M."/>
        </authorList>
    </citation>
    <scope>NUCLEOTIDE SEQUENCE</scope>
    <source>
        <strain evidence="8">JM10B15</strain>
    </source>
</reference>
<keyword evidence="2" id="KW-0805">Transcription regulation</keyword>
<dbReference type="PANTHER" id="PTHR30055">
    <property type="entry name" value="HTH-TYPE TRANSCRIPTIONAL REGULATOR RUTR"/>
    <property type="match status" value="1"/>
</dbReference>
<dbReference type="InterPro" id="IPR036271">
    <property type="entry name" value="Tet_transcr_reg_TetR-rel_C_sf"/>
</dbReference>
<feature type="DNA-binding region" description="H-T-H motif" evidence="5">
    <location>
        <begin position="45"/>
        <end position="64"/>
    </location>
</feature>
<evidence type="ECO:0000313" key="8">
    <source>
        <dbReference type="EMBL" id="MEH7828720.1"/>
    </source>
</evidence>
<dbReference type="Pfam" id="PF13977">
    <property type="entry name" value="TetR_C_6"/>
    <property type="match status" value="1"/>
</dbReference>
<evidence type="ECO:0000256" key="1">
    <source>
        <dbReference type="ARBA" id="ARBA00022491"/>
    </source>
</evidence>
<dbReference type="SUPFAM" id="SSF48498">
    <property type="entry name" value="Tetracyclin repressor-like, C-terminal domain"/>
    <property type="match status" value="1"/>
</dbReference>